<sequence length="89" mass="9931">MSTPSETFESDSNTPEHAPRICLPGQFQCHDNRKCLPPGGLCDEVADCADSSDELYCPHQTKTAKGDFVLNSPPRKERSVDDNRFDNFI</sequence>
<keyword evidence="1 2" id="KW-1015">Disulfide bond</keyword>
<proteinExistence type="predicted"/>
<evidence type="ECO:0000313" key="5">
    <source>
        <dbReference type="WBParaSite" id="Csp11.Scaffold629.g8123.t1"/>
    </source>
</evidence>
<dbReference type="CDD" id="cd00112">
    <property type="entry name" value="LDLa"/>
    <property type="match status" value="1"/>
</dbReference>
<dbReference type="InterPro" id="IPR023415">
    <property type="entry name" value="LDLR_class-A_CS"/>
</dbReference>
<feature type="region of interest" description="Disordered" evidence="3">
    <location>
        <begin position="66"/>
        <end position="89"/>
    </location>
</feature>
<organism evidence="4 5">
    <name type="scientific">Caenorhabditis tropicalis</name>
    <dbReference type="NCBI Taxonomy" id="1561998"/>
    <lineage>
        <taxon>Eukaryota</taxon>
        <taxon>Metazoa</taxon>
        <taxon>Ecdysozoa</taxon>
        <taxon>Nematoda</taxon>
        <taxon>Chromadorea</taxon>
        <taxon>Rhabditida</taxon>
        <taxon>Rhabditina</taxon>
        <taxon>Rhabditomorpha</taxon>
        <taxon>Rhabditoidea</taxon>
        <taxon>Rhabditidae</taxon>
        <taxon>Peloderinae</taxon>
        <taxon>Caenorhabditis</taxon>
    </lineage>
</organism>
<dbReference type="STRING" id="1561998.A0A1I7UD36"/>
<evidence type="ECO:0000313" key="4">
    <source>
        <dbReference type="Proteomes" id="UP000095282"/>
    </source>
</evidence>
<dbReference type="Gene3D" id="4.10.400.10">
    <property type="entry name" value="Low-density Lipoprotein Receptor"/>
    <property type="match status" value="1"/>
</dbReference>
<dbReference type="SUPFAM" id="SSF57424">
    <property type="entry name" value="LDL receptor-like module"/>
    <property type="match status" value="1"/>
</dbReference>
<dbReference type="InterPro" id="IPR002172">
    <property type="entry name" value="LDrepeatLR_classA_rpt"/>
</dbReference>
<dbReference type="InterPro" id="IPR036055">
    <property type="entry name" value="LDL_receptor-like_sf"/>
</dbReference>
<dbReference type="eggNOG" id="KOG1215">
    <property type="taxonomic scope" value="Eukaryota"/>
</dbReference>
<dbReference type="AlphaFoldDB" id="A0A1I7UD36"/>
<dbReference type="Pfam" id="PF00057">
    <property type="entry name" value="Ldl_recept_a"/>
    <property type="match status" value="1"/>
</dbReference>
<dbReference type="Proteomes" id="UP000095282">
    <property type="component" value="Unplaced"/>
</dbReference>
<feature type="compositionally biased region" description="Basic and acidic residues" evidence="3">
    <location>
        <begin position="74"/>
        <end position="89"/>
    </location>
</feature>
<feature type="disulfide bond" evidence="2">
    <location>
        <begin position="42"/>
        <end position="57"/>
    </location>
</feature>
<evidence type="ECO:0000256" key="1">
    <source>
        <dbReference type="ARBA" id="ARBA00023157"/>
    </source>
</evidence>
<dbReference type="WBParaSite" id="Csp11.Scaffold629.g8123.t1">
    <property type="protein sequence ID" value="Csp11.Scaffold629.g8123.t1"/>
    <property type="gene ID" value="Csp11.Scaffold629.g8123"/>
</dbReference>
<comment type="caution">
    <text evidence="2">Lacks conserved residue(s) required for the propagation of feature annotation.</text>
</comment>
<name>A0A1I7UD36_9PELO</name>
<accession>A0A1I7UD36</accession>
<protein>
    <submittedName>
        <fullName evidence="5">Low-density lipoprotein receptor domain class A</fullName>
    </submittedName>
</protein>
<dbReference type="FunFam" id="4.10.400.10:FF:000244">
    <property type="entry name" value="Serine protease nudel"/>
    <property type="match status" value="1"/>
</dbReference>
<dbReference type="SMART" id="SM00192">
    <property type="entry name" value="LDLa"/>
    <property type="match status" value="1"/>
</dbReference>
<keyword evidence="4" id="KW-1185">Reference proteome</keyword>
<evidence type="ECO:0000256" key="2">
    <source>
        <dbReference type="PROSITE-ProRule" id="PRU00124"/>
    </source>
</evidence>
<dbReference type="PROSITE" id="PS50068">
    <property type="entry name" value="LDLRA_2"/>
    <property type="match status" value="1"/>
</dbReference>
<reference evidence="5" key="1">
    <citation type="submission" date="2016-11" db="UniProtKB">
        <authorList>
            <consortium name="WormBaseParasite"/>
        </authorList>
    </citation>
    <scope>IDENTIFICATION</scope>
</reference>
<dbReference type="PROSITE" id="PS01209">
    <property type="entry name" value="LDLRA_1"/>
    <property type="match status" value="1"/>
</dbReference>
<evidence type="ECO:0000256" key="3">
    <source>
        <dbReference type="SAM" id="MobiDB-lite"/>
    </source>
</evidence>